<dbReference type="GO" id="GO:0008540">
    <property type="term" value="C:proteasome regulatory particle, base subcomplex"/>
    <property type="evidence" value="ECO:0007669"/>
    <property type="project" value="UniProtKB-UniRule"/>
</dbReference>
<dbReference type="PANTHER" id="PTHR10943">
    <property type="entry name" value="26S PROTEASOME NON-ATPASE REGULATORY SUBUNIT"/>
    <property type="match status" value="1"/>
</dbReference>
<organism evidence="11 12">
    <name type="scientific">Ascaris lumbricoides</name>
    <name type="common">Giant roundworm</name>
    <dbReference type="NCBI Taxonomy" id="6252"/>
    <lineage>
        <taxon>Eukaryota</taxon>
        <taxon>Metazoa</taxon>
        <taxon>Ecdysozoa</taxon>
        <taxon>Nematoda</taxon>
        <taxon>Chromadorea</taxon>
        <taxon>Rhabditida</taxon>
        <taxon>Spirurina</taxon>
        <taxon>Ascaridomorpha</taxon>
        <taxon>Ascaridoidea</taxon>
        <taxon>Ascarididae</taxon>
        <taxon>Ascaris</taxon>
    </lineage>
</organism>
<dbReference type="PANTHER" id="PTHR10943:SF1">
    <property type="entry name" value="26S PROTEASOME NON-ATPASE REGULATORY SUBUNIT 2"/>
    <property type="match status" value="1"/>
</dbReference>
<evidence type="ECO:0000259" key="10">
    <source>
        <dbReference type="Pfam" id="PF18051"/>
    </source>
</evidence>
<dbReference type="PIRSF" id="PIRSF015965">
    <property type="entry name" value="26S_Psome_Rpn1"/>
    <property type="match status" value="1"/>
</dbReference>
<dbReference type="Pfam" id="PF01851">
    <property type="entry name" value="PC_rep"/>
    <property type="match status" value="1"/>
</dbReference>
<keyword evidence="5 7" id="KW-0647">Proteasome</keyword>
<protein>
    <recommendedName>
        <fullName evidence="3 7">26S proteasome non-ATPase regulatory subunit 2</fullName>
    </recommendedName>
</protein>
<feature type="domain" description="RPN1 N-terminal" evidence="9">
    <location>
        <begin position="111"/>
        <end position="411"/>
    </location>
</feature>
<feature type="region of interest" description="Disordered" evidence="8">
    <location>
        <begin position="696"/>
        <end position="721"/>
    </location>
</feature>
<evidence type="ECO:0000256" key="1">
    <source>
        <dbReference type="ARBA" id="ARBA00004031"/>
    </source>
</evidence>
<dbReference type="GO" id="GO:0034515">
    <property type="term" value="C:proteasome storage granule"/>
    <property type="evidence" value="ECO:0007669"/>
    <property type="project" value="TreeGrafter"/>
</dbReference>
<dbReference type="GO" id="GO:0043161">
    <property type="term" value="P:proteasome-mediated ubiquitin-dependent protein catabolic process"/>
    <property type="evidence" value="ECO:0007669"/>
    <property type="project" value="TreeGrafter"/>
</dbReference>
<dbReference type="Gene3D" id="1.25.10.10">
    <property type="entry name" value="Leucine-rich Repeat Variant"/>
    <property type="match status" value="1"/>
</dbReference>
<evidence type="ECO:0000256" key="2">
    <source>
        <dbReference type="ARBA" id="ARBA00005460"/>
    </source>
</evidence>
<evidence type="ECO:0000256" key="3">
    <source>
        <dbReference type="ARBA" id="ARBA00014928"/>
    </source>
</evidence>
<evidence type="ECO:0000256" key="4">
    <source>
        <dbReference type="ARBA" id="ARBA00022737"/>
    </source>
</evidence>
<dbReference type="InterPro" id="IPR002015">
    <property type="entry name" value="Proteasome/cyclosome_rpt"/>
</dbReference>
<proteinExistence type="inferred from homology"/>
<dbReference type="InterPro" id="IPR011989">
    <property type="entry name" value="ARM-like"/>
</dbReference>
<dbReference type="Proteomes" id="UP000036681">
    <property type="component" value="Unplaced"/>
</dbReference>
<evidence type="ECO:0000256" key="7">
    <source>
        <dbReference type="PIRNR" id="PIRNR015965"/>
    </source>
</evidence>
<evidence type="ECO:0000256" key="6">
    <source>
        <dbReference type="ARBA" id="ARBA00046857"/>
    </source>
</evidence>
<evidence type="ECO:0000313" key="11">
    <source>
        <dbReference type="Proteomes" id="UP000036681"/>
    </source>
</evidence>
<comment type="similarity">
    <text evidence="2 7">Belongs to the proteasome subunit S2 family.</text>
</comment>
<dbReference type="InterPro" id="IPR041433">
    <property type="entry name" value="RPN1_C"/>
</dbReference>
<dbReference type="InterPro" id="IPR016643">
    <property type="entry name" value="26S_Psome_Rpn1"/>
</dbReference>
<keyword evidence="4" id="KW-0677">Repeat</keyword>
<evidence type="ECO:0000259" key="9">
    <source>
        <dbReference type="Pfam" id="PF17781"/>
    </source>
</evidence>
<dbReference type="AlphaFoldDB" id="A0A9J2P6H2"/>
<dbReference type="WBParaSite" id="ALUE_0000514401-mRNA-1">
    <property type="protein sequence ID" value="ALUE_0000514401-mRNA-1"/>
    <property type="gene ID" value="ALUE_0000514401"/>
</dbReference>
<dbReference type="GO" id="GO:0030234">
    <property type="term" value="F:enzyme regulator activity"/>
    <property type="evidence" value="ECO:0007669"/>
    <property type="project" value="UniProtKB-UniRule"/>
</dbReference>
<dbReference type="SUPFAM" id="SSF48371">
    <property type="entry name" value="ARM repeat"/>
    <property type="match status" value="1"/>
</dbReference>
<evidence type="ECO:0000256" key="5">
    <source>
        <dbReference type="ARBA" id="ARBA00022942"/>
    </source>
</evidence>
<comment type="function">
    <text evidence="7">Component of the 26S proteasome, a multiprotein complex involved in the ATP-dependent degradation of ubiquitinated proteins. This complex plays a key role in the maintenance of protein homeostasis by removing misfolded or damaged proteins, which could impair cellular functions, and by removing proteins whose functions are no longer required. Therefore, the proteasome participates in numerous cellular processes, including cell cycle progression, apoptosis, or DNA damage repair.</text>
</comment>
<accession>A0A9J2P6H2</accession>
<evidence type="ECO:0000256" key="8">
    <source>
        <dbReference type="SAM" id="MobiDB-lite"/>
    </source>
</evidence>
<evidence type="ECO:0000313" key="12">
    <source>
        <dbReference type="WBParaSite" id="ALUE_0000514401-mRNA-1"/>
    </source>
</evidence>
<feature type="domain" description="26S proteasome non-ATPase regulatory subunit RPN1 C-terminal" evidence="10">
    <location>
        <begin position="944"/>
        <end position="997"/>
    </location>
</feature>
<sequence length="1007" mass="111484">MMRYLYTGKVQAERRISKLALSSGVLEDPYRKDCHLNPSTLVVDGGRVARVGGSLVYDRESRKKMAEEKFASIKISDTREKAAKSNEAKKEFKDDKKDEMGEEDRKLQEDLEMLVQRLSEADVSLYHPSLETMRTLIRASTTSMTSVPKPLKFMRPHYAKMKQIYMKMADGPDKKLCADVISVLAMTSDDKNDCINYRLKGMLEPIGDWGHEYVRHLSMQMAEEWRACSGSTDLDKARRDELLTLARDVVSHNMKHNAEVEACDLLIEIERLDLLLDFVEEIDHARVCLYLLSCSPLTPDPDNRILIKTSKDIFLKFSRKFEALRCAIMLNDVAMIREIFVSTEDTLMKKQMALLLGRHQIFLDMSGVEKGDKLAELNSNSDLHSYFHSLVTELDILEAKTPDAIYKSHLEQARPFASASAPDCARMNLAAVFVNGFVNCAFGTDKMMSDADSANRWFYKNKDFGMLSAAASQGLVWRWNVDAGLAQCDNFLYVNEDHIKAGTLLAIGIITSGVQDPCDPASALLMDHVHSDRATMRIGAIFGIGLAYANSKRETVVKNEDGGVVFELKKVLSDNKPSATSEVKGVAGLALGFILVGTANHEAATEMLHFLMEKTATELQEPNMRFVALGIGLIFLGTQEKSEVFVESVRALPEPFGSMVSTLVEVCAYAGTGNVLKIQKLLHICSEHYETSDSKKKTLREIKKAGRSSNEGDASGAKKDDKKEGYKLDLSAQQAVAVLGIALIAMGEDIGSQMCLRMFGHLVRYGEPVIRRAVPLALAIISVSNPQLPILESLSKFSHDADADTAHNAVFAMGLVGAGTNNAKLVSMLRQLASYHHRDQVSVMLVRLAQGMTHMGKGTMTLNPFHSDRQLMCPVAVAGLFAVCFAFLDANNSVLNDRQHYLLFALALAMQPRLLITLIQDDSNPDNLKQVNVSVRVGQAVDVVAQAGKPKAITGFQTHTTPVLLSHGERAELANDEYIPLTPYLEGLVIVRKNTEYVPPTADSKRK</sequence>
<comment type="subunit">
    <text evidence="6">Component of the 19S proteasome regulatory particle complex. The 26S proteasome consists of a 20S core particle (CP) and two 19S regulatory subunits (RP). The regulatory particle is made of a lid composed of 9 subunits, a base containing 6 ATPases and few additional components including PSMD2. Interacts with RPGRIP1L. Interacts with CRY1 in a KDM8-dependent manner. Interacts (via C-terminus) with phosphatase UBLCP1 (via ubiquitin-like domain); the interaction recruits UBLCP1 to the 19S regulatory particle where it dephosphorylates 19S subunit PSMC2/RPT1 which impairs PSMC2 ATPase activity and disrupts 26S proteasome assembly.</text>
</comment>
<dbReference type="GO" id="GO:0042176">
    <property type="term" value="P:regulation of protein catabolic process"/>
    <property type="evidence" value="ECO:0007669"/>
    <property type="project" value="InterPro"/>
</dbReference>
<reference evidence="12" key="1">
    <citation type="submission" date="2023-03" db="UniProtKB">
        <authorList>
            <consortium name="WormBaseParasite"/>
        </authorList>
    </citation>
    <scope>IDENTIFICATION</scope>
</reference>
<name>A0A9J2P6H2_ASCLU</name>
<dbReference type="Pfam" id="PF18051">
    <property type="entry name" value="RPN1_C"/>
    <property type="match status" value="1"/>
</dbReference>
<dbReference type="GO" id="GO:0005634">
    <property type="term" value="C:nucleus"/>
    <property type="evidence" value="ECO:0007669"/>
    <property type="project" value="TreeGrafter"/>
</dbReference>
<keyword evidence="11" id="KW-1185">Reference proteome</keyword>
<dbReference type="InterPro" id="IPR040892">
    <property type="entry name" value="RPN1_N"/>
</dbReference>
<feature type="region of interest" description="Disordered" evidence="8">
    <location>
        <begin position="80"/>
        <end position="105"/>
    </location>
</feature>
<dbReference type="InterPro" id="IPR016024">
    <property type="entry name" value="ARM-type_fold"/>
</dbReference>
<comment type="function">
    <text evidence="1">Binds to the intracellular domain of tumor necrosis factor type 1 receptor. The binding domain of TRAP1 and TRAP2 resides outside the death domain of TNFR1.</text>
</comment>
<dbReference type="Pfam" id="PF17781">
    <property type="entry name" value="RPN1_RPN2_N"/>
    <property type="match status" value="1"/>
</dbReference>